<protein>
    <submittedName>
        <fullName evidence="6">Peptidase family m28 domain-containing protein</fullName>
    </submittedName>
</protein>
<feature type="transmembrane region" description="Helical" evidence="2">
    <location>
        <begin position="16"/>
        <end position="37"/>
    </location>
</feature>
<dbReference type="FunFam" id="3.40.630.10:FF:000101">
    <property type="entry name" value="N-acetylated alpha-linked acidic dipeptidase like 1"/>
    <property type="match status" value="1"/>
</dbReference>
<dbReference type="InterPro" id="IPR046450">
    <property type="entry name" value="PA_dom_sf"/>
</dbReference>
<reference evidence="6" key="1">
    <citation type="submission" date="2022-01" db="EMBL/GenBank/DDBJ databases">
        <title>Genome Sequence Resource for Two Populations of Ditylenchus destructor, the Migratory Endoparasitic Phytonematode.</title>
        <authorList>
            <person name="Zhang H."/>
            <person name="Lin R."/>
            <person name="Xie B."/>
        </authorList>
    </citation>
    <scope>NUCLEOTIDE SEQUENCE</scope>
    <source>
        <strain evidence="6">BazhouSP</strain>
    </source>
</reference>
<name>A0AAD4R0Z5_9BILA</name>
<evidence type="ECO:0000259" key="5">
    <source>
        <dbReference type="Pfam" id="PF04389"/>
    </source>
</evidence>
<evidence type="ECO:0000259" key="3">
    <source>
        <dbReference type="Pfam" id="PF02225"/>
    </source>
</evidence>
<dbReference type="InterPro" id="IPR036757">
    <property type="entry name" value="TFR-like_dimer_dom_sf"/>
</dbReference>
<keyword evidence="2" id="KW-0472">Membrane</keyword>
<comment type="caution">
    <text evidence="6">The sequence shown here is derived from an EMBL/GenBank/DDBJ whole genome shotgun (WGS) entry which is preliminary data.</text>
</comment>
<dbReference type="PANTHER" id="PTHR10404">
    <property type="entry name" value="N-ACETYLATED-ALPHA-LINKED ACIDIC DIPEPTIDASE"/>
    <property type="match status" value="1"/>
</dbReference>
<dbReference type="Proteomes" id="UP001201812">
    <property type="component" value="Unassembled WGS sequence"/>
</dbReference>
<dbReference type="EMBL" id="JAKKPZ010000096">
    <property type="protein sequence ID" value="KAI1702610.1"/>
    <property type="molecule type" value="Genomic_DNA"/>
</dbReference>
<dbReference type="CDD" id="cd02121">
    <property type="entry name" value="PA_GCPII_like"/>
    <property type="match status" value="1"/>
</dbReference>
<dbReference type="GO" id="GO:0004180">
    <property type="term" value="F:carboxypeptidase activity"/>
    <property type="evidence" value="ECO:0007669"/>
    <property type="project" value="TreeGrafter"/>
</dbReference>
<dbReference type="PANTHER" id="PTHR10404:SF77">
    <property type="entry name" value="GLUTAMATE CARBOXYPEPTIDASE 2 HOMOLOG"/>
    <property type="match status" value="1"/>
</dbReference>
<keyword evidence="7" id="KW-1185">Reference proteome</keyword>
<evidence type="ECO:0000313" key="7">
    <source>
        <dbReference type="Proteomes" id="UP001201812"/>
    </source>
</evidence>
<evidence type="ECO:0000259" key="4">
    <source>
        <dbReference type="Pfam" id="PF04253"/>
    </source>
</evidence>
<proteinExistence type="inferred from homology"/>
<dbReference type="FunFam" id="3.50.30.30:FF:000033">
    <property type="entry name" value="Glutamate carboxypeptidase 2 homolog"/>
    <property type="match status" value="1"/>
</dbReference>
<sequence>MVHTARQSSLLDSRMFRALGALGICIVLGVVVAIIGLSHKSNPGGSRRRPGSQDEQNEITTRLLDNMDGGKILQNLKALTTLPHVAGTTQNNKVAEKIAEIWRQNGLQDVHFNKYNVLLSYPDYANPNHVSILDSSGSVVFQSSGVSPVVIQEEQSAPGAGVQWLAYAGNGTVEGDLVYAHYGTPKDFKTLEEMGVSVKGKIAIMRYHTEFRGGKVMQAQLHGAIGAILYSDPAEIAQDGTTNEDVYPSKAWLPPNGVQRGSLMMADGDVLSPLYPSRSDLYPRRTIEEAKAENMMPSIPALPLGYSDAYRLLSRLGGQSAPPDWQGGLNFTYNVGPGFKNDADGSSRIRVEVHSSLQVKEIQNVISYIYGSEEPDEYVILGNHFDAWVYGSIDPNSATATLAEVGRAFTQTMQQTGWRPARTIMFCAWDAEEYGLIGSTEFVEDFANILTDRAVAYLNVDLISANGTLNADTVPTMFQAVVDAAKKIPNPMKSELDLGRKTVYDTWLNARPSSIPERPDYPQMKVPGGGSDHHSFLVYLGIPVVDFVYQNTTSKSQYPLYHSLYETPWTNEHLLDPENFAVHRAVGQYWAELARSFADAPVLPLNASVFSQIILNTYIANLTKRMEPYKSTIPEMQDASDQLLKMTEKAKEFVSRSTKFEADVFEWKKVLWLTPEAKTAFAGINKRLKAVDRCFVNPRGMDSGPAKRHVLFSLSGDNTYAGVVMSAVNAELNKLIKAKPEERATPGRNLAIQISTVQYSIQCAINTLNSMI</sequence>
<gene>
    <name evidence="6" type="ORF">DdX_15391</name>
</gene>
<comment type="similarity">
    <text evidence="1">Belongs to the peptidase M28 family. M28B subfamily.</text>
</comment>
<dbReference type="AlphaFoldDB" id="A0AAD4R0Z5"/>
<dbReference type="Gene3D" id="1.20.930.40">
    <property type="entry name" value="Transferrin receptor-like, dimerisation domain"/>
    <property type="match status" value="1"/>
</dbReference>
<evidence type="ECO:0000256" key="1">
    <source>
        <dbReference type="ARBA" id="ARBA00005634"/>
    </source>
</evidence>
<evidence type="ECO:0000256" key="2">
    <source>
        <dbReference type="SAM" id="Phobius"/>
    </source>
</evidence>
<feature type="domain" description="Transferrin receptor-like dimerisation" evidence="4">
    <location>
        <begin position="645"/>
        <end position="768"/>
    </location>
</feature>
<organism evidence="6 7">
    <name type="scientific">Ditylenchus destructor</name>
    <dbReference type="NCBI Taxonomy" id="166010"/>
    <lineage>
        <taxon>Eukaryota</taxon>
        <taxon>Metazoa</taxon>
        <taxon>Ecdysozoa</taxon>
        <taxon>Nematoda</taxon>
        <taxon>Chromadorea</taxon>
        <taxon>Rhabditida</taxon>
        <taxon>Tylenchina</taxon>
        <taxon>Tylenchomorpha</taxon>
        <taxon>Sphaerularioidea</taxon>
        <taxon>Anguinidae</taxon>
        <taxon>Anguininae</taxon>
        <taxon>Ditylenchus</taxon>
    </lineage>
</organism>
<dbReference type="Pfam" id="PF02225">
    <property type="entry name" value="PA"/>
    <property type="match status" value="1"/>
</dbReference>
<dbReference type="InterPro" id="IPR007484">
    <property type="entry name" value="Peptidase_M28"/>
</dbReference>
<dbReference type="Gene3D" id="3.40.630.10">
    <property type="entry name" value="Zn peptidases"/>
    <property type="match status" value="1"/>
</dbReference>
<keyword evidence="2" id="KW-1133">Transmembrane helix</keyword>
<dbReference type="CDD" id="cd08022">
    <property type="entry name" value="M28_PSMA_like"/>
    <property type="match status" value="1"/>
</dbReference>
<dbReference type="SUPFAM" id="SSF53187">
    <property type="entry name" value="Zn-dependent exopeptidases"/>
    <property type="match status" value="1"/>
</dbReference>
<accession>A0AAD4R0Z5</accession>
<dbReference type="InterPro" id="IPR007365">
    <property type="entry name" value="TFR-like_dimer_dom"/>
</dbReference>
<dbReference type="InterPro" id="IPR003137">
    <property type="entry name" value="PA_domain"/>
</dbReference>
<dbReference type="InterPro" id="IPR039373">
    <property type="entry name" value="Peptidase_M28B"/>
</dbReference>
<keyword evidence="2" id="KW-0812">Transmembrane</keyword>
<dbReference type="Gene3D" id="3.50.30.30">
    <property type="match status" value="1"/>
</dbReference>
<feature type="domain" description="Peptidase M28" evidence="5">
    <location>
        <begin position="364"/>
        <end position="567"/>
    </location>
</feature>
<dbReference type="SUPFAM" id="SSF52025">
    <property type="entry name" value="PA domain"/>
    <property type="match status" value="1"/>
</dbReference>
<evidence type="ECO:0000313" key="6">
    <source>
        <dbReference type="EMBL" id="KAI1702610.1"/>
    </source>
</evidence>
<dbReference type="SUPFAM" id="SSF47672">
    <property type="entry name" value="Transferrin receptor-like dimerisation domain"/>
    <property type="match status" value="1"/>
</dbReference>
<dbReference type="Pfam" id="PF04389">
    <property type="entry name" value="Peptidase_M28"/>
    <property type="match status" value="1"/>
</dbReference>
<feature type="domain" description="PA" evidence="3">
    <location>
        <begin position="173"/>
        <end position="261"/>
    </location>
</feature>
<dbReference type="Pfam" id="PF04253">
    <property type="entry name" value="TFR_dimer"/>
    <property type="match status" value="1"/>
</dbReference>